<name>A0A4S8PLE5_9HYPH</name>
<dbReference type="AlphaFoldDB" id="A0A4S8PLE5"/>
<dbReference type="InterPro" id="IPR027417">
    <property type="entry name" value="P-loop_NTPase"/>
</dbReference>
<evidence type="ECO:0000256" key="3">
    <source>
        <dbReference type="SAM" id="MobiDB-lite"/>
    </source>
</evidence>
<keyword evidence="1" id="KW-0813">Transport</keyword>
<comment type="caution">
    <text evidence="4">The sequence shown here is derived from an EMBL/GenBank/DDBJ whole genome shotgun (WGS) entry which is preliminary data.</text>
</comment>
<evidence type="ECO:0008006" key="6">
    <source>
        <dbReference type="Google" id="ProtNLM"/>
    </source>
</evidence>
<dbReference type="PANTHER" id="PTHR42794:SF1">
    <property type="entry name" value="HEMIN IMPORT ATP-BINDING PROTEIN HMUV"/>
    <property type="match status" value="1"/>
</dbReference>
<dbReference type="PANTHER" id="PTHR42794">
    <property type="entry name" value="HEMIN IMPORT ATP-BINDING PROTEIN HMUV"/>
    <property type="match status" value="1"/>
</dbReference>
<proteinExistence type="predicted"/>
<dbReference type="Gene3D" id="3.40.50.300">
    <property type="entry name" value="P-loop containing nucleotide triphosphate hydrolases"/>
    <property type="match status" value="1"/>
</dbReference>
<gene>
    <name evidence="4" type="ORF">FAA86_21950</name>
</gene>
<reference evidence="4 5" key="1">
    <citation type="submission" date="2019-04" db="EMBL/GenBank/DDBJ databases">
        <title>genome sequence of strain W3.</title>
        <authorList>
            <person name="Gao J."/>
            <person name="Sun J."/>
        </authorList>
    </citation>
    <scope>NUCLEOTIDE SEQUENCE [LARGE SCALE GENOMIC DNA]</scope>
    <source>
        <strain evidence="4 5">W3</strain>
    </source>
</reference>
<dbReference type="SUPFAM" id="SSF52540">
    <property type="entry name" value="P-loop containing nucleoside triphosphate hydrolases"/>
    <property type="match status" value="1"/>
</dbReference>
<sequence length="89" mass="9680">MIVLHDLMLAAQWADRIVVLDKGRLHIAGTPVEAITPQMLADVYGIAARVEYCSKGRLQIMTDGLIRPHDPGCQASPTSGKTREGNLAR</sequence>
<keyword evidence="2" id="KW-1278">Translocase</keyword>
<evidence type="ECO:0000256" key="2">
    <source>
        <dbReference type="ARBA" id="ARBA00022967"/>
    </source>
</evidence>
<protein>
    <recommendedName>
        <fullName evidence="6">ABC transporter ATP-binding protein</fullName>
    </recommendedName>
</protein>
<evidence type="ECO:0000256" key="1">
    <source>
        <dbReference type="ARBA" id="ARBA00022448"/>
    </source>
</evidence>
<dbReference type="RefSeq" id="WP_136543154.1">
    <property type="nucleotide sequence ID" value="NZ_STGU01000020.1"/>
</dbReference>
<evidence type="ECO:0000313" key="5">
    <source>
        <dbReference type="Proteomes" id="UP000307378"/>
    </source>
</evidence>
<dbReference type="Proteomes" id="UP000307378">
    <property type="component" value="Unassembled WGS sequence"/>
</dbReference>
<organism evidence="4 5">
    <name type="scientific">Rhizobium rosettiformans W3</name>
    <dbReference type="NCBI Taxonomy" id="538378"/>
    <lineage>
        <taxon>Bacteria</taxon>
        <taxon>Pseudomonadati</taxon>
        <taxon>Pseudomonadota</taxon>
        <taxon>Alphaproteobacteria</taxon>
        <taxon>Hyphomicrobiales</taxon>
        <taxon>Rhizobiaceae</taxon>
        <taxon>Rhizobium/Agrobacterium group</taxon>
        <taxon>Rhizobium</taxon>
    </lineage>
</organism>
<feature type="region of interest" description="Disordered" evidence="3">
    <location>
        <begin position="67"/>
        <end position="89"/>
    </location>
</feature>
<dbReference type="EMBL" id="STGU01000020">
    <property type="protein sequence ID" value="THV31613.1"/>
    <property type="molecule type" value="Genomic_DNA"/>
</dbReference>
<accession>A0A4S8PLE5</accession>
<evidence type="ECO:0000313" key="4">
    <source>
        <dbReference type="EMBL" id="THV31613.1"/>
    </source>
</evidence>